<proteinExistence type="predicted"/>
<dbReference type="EMBL" id="OU899034">
    <property type="protein sequence ID" value="CAH1709800.1"/>
    <property type="molecule type" value="Genomic_DNA"/>
</dbReference>
<accession>A0A9P0IP92</accession>
<organism evidence="1 2">
    <name type="scientific">Aphis gossypii</name>
    <name type="common">Cotton aphid</name>
    <dbReference type="NCBI Taxonomy" id="80765"/>
    <lineage>
        <taxon>Eukaryota</taxon>
        <taxon>Metazoa</taxon>
        <taxon>Ecdysozoa</taxon>
        <taxon>Arthropoda</taxon>
        <taxon>Hexapoda</taxon>
        <taxon>Insecta</taxon>
        <taxon>Pterygota</taxon>
        <taxon>Neoptera</taxon>
        <taxon>Paraneoptera</taxon>
        <taxon>Hemiptera</taxon>
        <taxon>Sternorrhyncha</taxon>
        <taxon>Aphidomorpha</taxon>
        <taxon>Aphidoidea</taxon>
        <taxon>Aphididae</taxon>
        <taxon>Aphidini</taxon>
        <taxon>Aphis</taxon>
        <taxon>Aphis</taxon>
    </lineage>
</organism>
<dbReference type="Proteomes" id="UP001154329">
    <property type="component" value="Chromosome 1"/>
</dbReference>
<evidence type="ECO:0000313" key="1">
    <source>
        <dbReference type="EMBL" id="CAH1709800.1"/>
    </source>
</evidence>
<protein>
    <submittedName>
        <fullName evidence="1">Uncharacterized protein</fullName>
    </submittedName>
</protein>
<evidence type="ECO:0000313" key="2">
    <source>
        <dbReference type="Proteomes" id="UP001154329"/>
    </source>
</evidence>
<reference evidence="1" key="2">
    <citation type="submission" date="2022-10" db="EMBL/GenBank/DDBJ databases">
        <authorList>
            <consortium name="ENA_rothamsted_submissions"/>
            <consortium name="culmorum"/>
            <person name="King R."/>
        </authorList>
    </citation>
    <scope>NUCLEOTIDE SEQUENCE</scope>
</reference>
<reference evidence="1" key="1">
    <citation type="submission" date="2022-02" db="EMBL/GenBank/DDBJ databases">
        <authorList>
            <person name="King R."/>
        </authorList>
    </citation>
    <scope>NUCLEOTIDE SEQUENCE</scope>
</reference>
<name>A0A9P0IP92_APHGO</name>
<keyword evidence="2" id="KW-1185">Reference proteome</keyword>
<gene>
    <name evidence="1" type="ORF">APHIGO_LOCUS948</name>
</gene>
<dbReference type="AlphaFoldDB" id="A0A9P0IP92"/>
<sequence>MKSWAVAECYISTPLIISAMVAGNAASANFTEFGNCPYIKFKSCYISFTLYIGRVVPLRGDTRYSDVQVSTHTPPLIYNHGNVRINYDEVCELGVVNEDGGRSDHFRCGVNFPGAQRRPHKVWKRSKCIFSESRIRCAKSNHFADSGEIRLLSVLRENLFLRMRVVWLNDGDWLMRVFHDVVLVFFEIEYIQ</sequence>